<keyword evidence="1" id="KW-0175">Coiled coil</keyword>
<feature type="coiled-coil region" evidence="1">
    <location>
        <begin position="392"/>
        <end position="426"/>
    </location>
</feature>
<protein>
    <submittedName>
        <fullName evidence="2">Glycosyl transferase</fullName>
    </submittedName>
</protein>
<dbReference type="AlphaFoldDB" id="A0A4Y8PAU0"/>
<dbReference type="EMBL" id="LXQC01000152">
    <property type="protein sequence ID" value="TFE67577.1"/>
    <property type="molecule type" value="Genomic_DNA"/>
</dbReference>
<dbReference type="OrthoDB" id="176403at2"/>
<dbReference type="InterPro" id="IPR029063">
    <property type="entry name" value="SAM-dependent_MTases_sf"/>
</dbReference>
<proteinExistence type="predicted"/>
<evidence type="ECO:0000313" key="3">
    <source>
        <dbReference type="Proteomes" id="UP000297713"/>
    </source>
</evidence>
<dbReference type="Proteomes" id="UP000297713">
    <property type="component" value="Unassembled WGS sequence"/>
</dbReference>
<name>A0A4Y8PAU0_9BACT</name>
<dbReference type="Pfam" id="PF13578">
    <property type="entry name" value="Methyltransf_24"/>
    <property type="match status" value="1"/>
</dbReference>
<evidence type="ECO:0000256" key="1">
    <source>
        <dbReference type="SAM" id="Coils"/>
    </source>
</evidence>
<gene>
    <name evidence="2" type="ORF">A7Q10_09385</name>
</gene>
<dbReference type="GO" id="GO:0016740">
    <property type="term" value="F:transferase activity"/>
    <property type="evidence" value="ECO:0007669"/>
    <property type="project" value="UniProtKB-KW"/>
</dbReference>
<comment type="caution">
    <text evidence="2">The sequence shown here is derived from an EMBL/GenBank/DDBJ whole genome shotgun (WGS) entry which is preliminary data.</text>
</comment>
<accession>A0A4Y8PAU0</accession>
<evidence type="ECO:0000313" key="2">
    <source>
        <dbReference type="EMBL" id="TFE67577.1"/>
    </source>
</evidence>
<keyword evidence="3" id="KW-1185">Reference proteome</keyword>
<feature type="coiled-coil region" evidence="1">
    <location>
        <begin position="238"/>
        <end position="292"/>
    </location>
</feature>
<dbReference type="RefSeq" id="WP_134440439.1">
    <property type="nucleotide sequence ID" value="NZ_LXQC01000152.1"/>
</dbReference>
<organism evidence="2 3">
    <name type="scientific">Methylacidiphilum caldifontis</name>
    <dbReference type="NCBI Taxonomy" id="2795386"/>
    <lineage>
        <taxon>Bacteria</taxon>
        <taxon>Pseudomonadati</taxon>
        <taxon>Verrucomicrobiota</taxon>
        <taxon>Methylacidiphilae</taxon>
        <taxon>Methylacidiphilales</taxon>
        <taxon>Methylacidiphilaceae</taxon>
        <taxon>Methylacidiphilum (ex Ratnadevi et al. 2023)</taxon>
    </lineage>
</organism>
<reference evidence="2 3" key="1">
    <citation type="submission" date="2016-05" db="EMBL/GenBank/DDBJ databases">
        <title>Diversity and Homogeneity among Thermoacidophilic Verrucomicrobia Methanotrophs Linked with Geographical Origin.</title>
        <authorList>
            <person name="Erikstad H.-A."/>
            <person name="Smestad N.B."/>
            <person name="Ceballos R.M."/>
            <person name="Birkeland N.-K."/>
        </authorList>
    </citation>
    <scope>NUCLEOTIDE SEQUENCE [LARGE SCALE GENOMIC DNA]</scope>
    <source>
        <strain evidence="2 3">Phi</strain>
    </source>
</reference>
<feature type="coiled-coil region" evidence="1">
    <location>
        <begin position="322"/>
        <end position="359"/>
    </location>
</feature>
<dbReference type="SUPFAM" id="SSF53335">
    <property type="entry name" value="S-adenosyl-L-methionine-dependent methyltransferases"/>
    <property type="match status" value="1"/>
</dbReference>
<sequence>MKSESLNPFCHPILSLYPERLTADSLWHGHIPFAFWITAATQPHVFVELGVYKADSYCAFCQAVKYLHYPTACYGIDHWKGDENTPPLSKDQVEELEAYHYPRYGSFSKLLYHSFDEALEFFKDNSIDLLHLDGSSSYPSVRHNFERWLPKMSDRGVVLIHGTNAREKDFGSWLYWEEIKESYPHFHFLHGYGLGILAVGKDIHPSLKALLSLEKEQTDIVRSFFLRLGEGVVALTKNEKLRKEKESLLSRIKELEEKIQESALISLQLKEKEKEADDLSEKLHKLQEKEKEFYLDLSQLFKTAPEQSTDPLSLFNSVKEKWEEQQNLIASLNDRLSRLEKEKEELLRREEEKNKIKAHPVEKIDLQSPIKTPKANSVVQQLKVVVEKEPSSFDTSENLKKIQLNLANLEKEFHTYQNRLIEEIRRINCLDAKRLEQQCKIYKKTVKKNSFFACLFNPKAREENRLFEKVLEFNLFDPDFYILQAPDVPREEALRHYFREGCFSDLNPNPYFDTSYYLKQNPEVSQQKKNPLIHFIEEGAANRRNPSPYFDIQYYLEQYPEVAEQNLNPLSHFLIQGRKEGRLSRAILKISSRIRPGLMLKESQPTLLCPVCGKELSLISRKKSSPDQIICPHCHSKEAEEELSKTLIQYLAPQAHCLKEAAEIVQDRQLLLFGPLKSIQEVLSRSSTVHSFSDFNPQQLLAFSKDFFDFVLGLLPQHFPMKDKEPFLAIFERLKPKGKLILSFSLLNVPSEQPIKEDQTQSEPSSSVDLNWQTDLFQILKECGFNFVNPQQGVIQPPASAVIVLEKPETLSEKNHSTGSSVVAE</sequence>
<dbReference type="Gene3D" id="3.40.50.150">
    <property type="entry name" value="Vaccinia Virus protein VP39"/>
    <property type="match status" value="1"/>
</dbReference>
<keyword evidence="2" id="KW-0808">Transferase</keyword>